<evidence type="ECO:0000313" key="1">
    <source>
        <dbReference type="EMBL" id="MFC3935628.1"/>
    </source>
</evidence>
<reference evidence="2" key="1">
    <citation type="journal article" date="2019" name="Int. J. Syst. Evol. Microbiol.">
        <title>The Global Catalogue of Microorganisms (GCM) 10K type strain sequencing project: providing services to taxonomists for standard genome sequencing and annotation.</title>
        <authorList>
            <consortium name="The Broad Institute Genomics Platform"/>
            <consortium name="The Broad Institute Genome Sequencing Center for Infectious Disease"/>
            <person name="Wu L."/>
            <person name="Ma J."/>
        </authorList>
    </citation>
    <scope>NUCLEOTIDE SEQUENCE [LARGE SCALE GENOMIC DNA]</scope>
    <source>
        <strain evidence="2">CCUG 2113</strain>
    </source>
</reference>
<organism evidence="1 2">
    <name type="scientific">Acidovorax facilis</name>
    <dbReference type="NCBI Taxonomy" id="12917"/>
    <lineage>
        <taxon>Bacteria</taxon>
        <taxon>Pseudomonadati</taxon>
        <taxon>Pseudomonadota</taxon>
        <taxon>Betaproteobacteria</taxon>
        <taxon>Burkholderiales</taxon>
        <taxon>Comamonadaceae</taxon>
        <taxon>Acidovorax</taxon>
    </lineage>
</organism>
<name>A0ABV8DAN3_9BURK</name>
<comment type="caution">
    <text evidence="1">The sequence shown here is derived from an EMBL/GenBank/DDBJ whole genome shotgun (WGS) entry which is preliminary data.</text>
</comment>
<accession>A0ABV8DAN3</accession>
<proteinExistence type="predicted"/>
<dbReference type="EMBL" id="JBHSAJ010000037">
    <property type="protein sequence ID" value="MFC3935628.1"/>
    <property type="molecule type" value="Genomic_DNA"/>
</dbReference>
<dbReference type="Proteomes" id="UP001595693">
    <property type="component" value="Unassembled WGS sequence"/>
</dbReference>
<sequence length="602" mass="61896">MVTDNLIAKPINAGLNAVMGEGQGPRMKMLGEATGDLLTKAGLPTAETASERVVQDINRGGASALTGIATGAGLANAAGGVTQAVGKTLSAAPLAQVASGASGAGAQGLTREGGGGEGAQFAANVAGSLAPSVVPFVARSAVRGALRGGEAGRQRVAENIKIFEEASGTVPTMGQATQSRTLQAAETGLSNVIGGSGLMARRGEVQAKALEDSVQALSRELAPDATGWGAGEAITKGVNAFKDSVETTQKQLYGKLDEFIPANTPVSVNRTQEALKALNEGIEGAPNISQFFRNAKIGNIERAMLKDVEGATLANVPPGMSSTGVTPTAGQLPYQAIQKLRTLVGQEISENSLTSDVPRSKWRALYAALSDDLGTAAEAAGPQAQQAWSRANQYTRGSMQRLDQLESIVNRDAPEKIFKAATTGLSDGGTQINRLMKSMPEENRREVAAAVLQRLGRAKNSSQNEMGDAFSSETFLTNLAAMSLPARRALFSNSGFPGLEQKIQTMGKMAANRREGAQVFANPSGTARQIGLGAWASTLIGGLATGNPVMISGALAAPASANVLARGLTSEKAVRGLAERTTLNPAAAPAGLAALAREDRER</sequence>
<dbReference type="RefSeq" id="WP_252635540.1">
    <property type="nucleotide sequence ID" value="NZ_JAMXAX010000009.1"/>
</dbReference>
<gene>
    <name evidence="1" type="ORF">ACFOW3_13480</name>
</gene>
<protein>
    <submittedName>
        <fullName evidence="1">Uncharacterized protein</fullName>
    </submittedName>
</protein>
<keyword evidence="2" id="KW-1185">Reference proteome</keyword>
<evidence type="ECO:0000313" key="2">
    <source>
        <dbReference type="Proteomes" id="UP001595693"/>
    </source>
</evidence>